<dbReference type="AlphaFoldDB" id="A0A4S4ET59"/>
<dbReference type="Pfam" id="PF01565">
    <property type="entry name" value="FAD_binding_4"/>
    <property type="match status" value="1"/>
</dbReference>
<reference evidence="23 24" key="1">
    <citation type="journal article" date="2018" name="Proc. Natl. Acad. Sci. U.S.A.">
        <title>Draft genome sequence of Camellia sinensis var. sinensis provides insights into the evolution of the tea genome and tea quality.</title>
        <authorList>
            <person name="Wei C."/>
            <person name="Yang H."/>
            <person name="Wang S."/>
            <person name="Zhao J."/>
            <person name="Liu C."/>
            <person name="Gao L."/>
            <person name="Xia E."/>
            <person name="Lu Y."/>
            <person name="Tai Y."/>
            <person name="She G."/>
            <person name="Sun J."/>
            <person name="Cao H."/>
            <person name="Tong W."/>
            <person name="Gao Q."/>
            <person name="Li Y."/>
            <person name="Deng W."/>
            <person name="Jiang X."/>
            <person name="Wang W."/>
            <person name="Chen Q."/>
            <person name="Zhang S."/>
            <person name="Li H."/>
            <person name="Wu J."/>
            <person name="Wang P."/>
            <person name="Li P."/>
            <person name="Shi C."/>
            <person name="Zheng F."/>
            <person name="Jian J."/>
            <person name="Huang B."/>
            <person name="Shan D."/>
            <person name="Shi M."/>
            <person name="Fang C."/>
            <person name="Yue Y."/>
            <person name="Li F."/>
            <person name="Li D."/>
            <person name="Wei S."/>
            <person name="Han B."/>
            <person name="Jiang C."/>
            <person name="Yin Y."/>
            <person name="Xia T."/>
            <person name="Zhang Z."/>
            <person name="Bennetzen J.L."/>
            <person name="Zhao S."/>
            <person name="Wan X."/>
        </authorList>
    </citation>
    <scope>NUCLEOTIDE SEQUENCE [LARGE SCALE GENOMIC DNA]</scope>
    <source>
        <strain evidence="24">cv. Shuchazao</strain>
        <tissue evidence="23">Leaf</tissue>
    </source>
</reference>
<dbReference type="PANTHER" id="PTHR21071:SF4">
    <property type="entry name" value="UDP-N-ACETYLENOLPYRUVOYLGLUCOSAMINE REDUCTASE"/>
    <property type="match status" value="1"/>
</dbReference>
<keyword evidence="6" id="KW-0963">Cytoplasm</keyword>
<dbReference type="Proteomes" id="UP000306102">
    <property type="component" value="Unassembled WGS sequence"/>
</dbReference>
<keyword evidence="10 20" id="KW-0863">Zinc-finger</keyword>
<evidence type="ECO:0000256" key="18">
    <source>
        <dbReference type="ARBA" id="ARBA00023316"/>
    </source>
</evidence>
<dbReference type="InterPro" id="IPR036318">
    <property type="entry name" value="FAD-bd_PCMH-like_sf"/>
</dbReference>
<keyword evidence="14" id="KW-0133">Cell shape</keyword>
<comment type="caution">
    <text evidence="23">The sequence shown here is derived from an EMBL/GenBank/DDBJ whole genome shotgun (WGS) entry which is preliminary data.</text>
</comment>
<evidence type="ECO:0000256" key="9">
    <source>
        <dbReference type="ARBA" id="ARBA00022723"/>
    </source>
</evidence>
<evidence type="ECO:0000256" key="7">
    <source>
        <dbReference type="ARBA" id="ARBA00022618"/>
    </source>
</evidence>
<comment type="cofactor">
    <cofactor evidence="1">
        <name>FAD</name>
        <dbReference type="ChEBI" id="CHEBI:57692"/>
    </cofactor>
</comment>
<evidence type="ECO:0000313" key="23">
    <source>
        <dbReference type="EMBL" id="THG19712.1"/>
    </source>
</evidence>
<evidence type="ECO:0000256" key="3">
    <source>
        <dbReference type="ARBA" id="ARBA00004496"/>
    </source>
</evidence>
<comment type="function">
    <text evidence="2">Cell wall formation.</text>
</comment>
<dbReference type="InterPro" id="IPR016167">
    <property type="entry name" value="FAD-bd_PCMH_sub1"/>
</dbReference>
<dbReference type="UniPathway" id="UPA00219"/>
<organism evidence="23 24">
    <name type="scientific">Camellia sinensis var. sinensis</name>
    <name type="common">China tea</name>
    <dbReference type="NCBI Taxonomy" id="542762"/>
    <lineage>
        <taxon>Eukaryota</taxon>
        <taxon>Viridiplantae</taxon>
        <taxon>Streptophyta</taxon>
        <taxon>Embryophyta</taxon>
        <taxon>Tracheophyta</taxon>
        <taxon>Spermatophyta</taxon>
        <taxon>Magnoliopsida</taxon>
        <taxon>eudicotyledons</taxon>
        <taxon>Gunneridae</taxon>
        <taxon>Pentapetalae</taxon>
        <taxon>asterids</taxon>
        <taxon>Ericales</taxon>
        <taxon>Theaceae</taxon>
        <taxon>Camellia</taxon>
    </lineage>
</organism>
<dbReference type="EMBL" id="SDRB02002311">
    <property type="protein sequence ID" value="THG19712.1"/>
    <property type="molecule type" value="Genomic_DNA"/>
</dbReference>
<evidence type="ECO:0000256" key="16">
    <source>
        <dbReference type="ARBA" id="ARBA00023002"/>
    </source>
</evidence>
<evidence type="ECO:0000256" key="8">
    <source>
        <dbReference type="ARBA" id="ARBA00022630"/>
    </source>
</evidence>
<dbReference type="InterPro" id="IPR016169">
    <property type="entry name" value="FAD-bd_PCMH_sub2"/>
</dbReference>
<keyword evidence="13" id="KW-0521">NADP</keyword>
<dbReference type="Pfam" id="PF06839">
    <property type="entry name" value="Zn_ribbon_GRF"/>
    <property type="match status" value="1"/>
</dbReference>
<dbReference type="InterPro" id="IPR011601">
    <property type="entry name" value="MurB_C"/>
</dbReference>
<dbReference type="NCBIfam" id="NF010480">
    <property type="entry name" value="PRK13905.1"/>
    <property type="match status" value="1"/>
</dbReference>
<comment type="catalytic activity">
    <reaction evidence="19">
        <text>UDP-N-acetyl-alpha-D-muramate + NADP(+) = UDP-N-acetyl-3-O-(1-carboxyvinyl)-alpha-D-glucosamine + NADPH + H(+)</text>
        <dbReference type="Rhea" id="RHEA:12248"/>
        <dbReference type="ChEBI" id="CHEBI:15378"/>
        <dbReference type="ChEBI" id="CHEBI:57783"/>
        <dbReference type="ChEBI" id="CHEBI:58349"/>
        <dbReference type="ChEBI" id="CHEBI:68483"/>
        <dbReference type="ChEBI" id="CHEBI:70757"/>
        <dbReference type="EC" id="1.3.1.98"/>
    </reaction>
</comment>
<dbReference type="SUPFAM" id="SSF56176">
    <property type="entry name" value="FAD-binding/transporter-associated domain-like"/>
    <property type="match status" value="1"/>
</dbReference>
<dbReference type="GO" id="GO:0008270">
    <property type="term" value="F:zinc ion binding"/>
    <property type="evidence" value="ECO:0007669"/>
    <property type="project" value="UniProtKB-KW"/>
</dbReference>
<dbReference type="InterPro" id="IPR036635">
    <property type="entry name" value="MurB_C_sf"/>
</dbReference>
<dbReference type="PANTHER" id="PTHR21071">
    <property type="entry name" value="UDP-N-ACETYLENOLPYRUVOYLGLUCOSAMINE REDUCTASE"/>
    <property type="match status" value="1"/>
</dbReference>
<accession>A0A4S4ET59</accession>
<keyword evidence="24" id="KW-1185">Reference proteome</keyword>
<evidence type="ECO:0000256" key="13">
    <source>
        <dbReference type="ARBA" id="ARBA00022857"/>
    </source>
</evidence>
<dbReference type="GO" id="GO:0071555">
    <property type="term" value="P:cell wall organization"/>
    <property type="evidence" value="ECO:0007669"/>
    <property type="project" value="UniProtKB-KW"/>
</dbReference>
<dbReference type="InterPro" id="IPR010666">
    <property type="entry name" value="Znf_GRF"/>
</dbReference>
<evidence type="ECO:0000256" key="2">
    <source>
        <dbReference type="ARBA" id="ARBA00003921"/>
    </source>
</evidence>
<keyword evidence="8" id="KW-0285">Flavoprotein</keyword>
<dbReference type="STRING" id="542762.A0A4S4ET59"/>
<keyword evidence="7" id="KW-0132">Cell division</keyword>
<evidence type="ECO:0000256" key="11">
    <source>
        <dbReference type="ARBA" id="ARBA00022827"/>
    </source>
</evidence>
<evidence type="ECO:0000259" key="22">
    <source>
        <dbReference type="PROSITE" id="PS51999"/>
    </source>
</evidence>
<dbReference type="Gene3D" id="3.30.465.10">
    <property type="match status" value="1"/>
</dbReference>
<dbReference type="GO" id="GO:0071949">
    <property type="term" value="F:FAD binding"/>
    <property type="evidence" value="ECO:0007669"/>
    <property type="project" value="InterPro"/>
</dbReference>
<sequence>MIGKLKTPSASASASASACVSSALCSSHSNNINININSNNYKPYEASHHSHFPPRSPTKKPCLLLSNHTYIIKSQESKNHLSNELKFIRSQKRLSDLCTWAIGGPCNHFVQVVNQTQLLSALRYCHENSLRSMIIGKGSNCLFDDLGFDGCVILNQIGFLERIEPGMFRVGSGFRFNHLGILCSNEGFTGLEFAGGIPGTVGGAAYMNAGANGQETADVIDSIEIVTTEGKFQILNRTDLNFGYRTSPFQDMEDLAAIVAVTFQLKHSESARRRQQEYLERRRISQPVRERSAGSVFRNPSNSGVSAAELIERAGLKGHRVGGAMVSNIHANFFINSGGSTSEDMLELINLVKEMVYQKFGIQLKEELRTNALRLCYCGERFPVKTSMTSGNMGRRFYGCARYGVDATCGYFEWVDPPMCQRGREVLPKMVAKMNRLEKELARSRRRKKMFCKALFGI</sequence>
<dbReference type="Gene3D" id="3.90.78.10">
    <property type="entry name" value="UDP-N-acetylenolpyruvoylglucosamine reductase, C-terminal domain"/>
    <property type="match status" value="1"/>
</dbReference>
<evidence type="ECO:0000313" key="24">
    <source>
        <dbReference type="Proteomes" id="UP000306102"/>
    </source>
</evidence>
<evidence type="ECO:0000256" key="12">
    <source>
        <dbReference type="ARBA" id="ARBA00022833"/>
    </source>
</evidence>
<dbReference type="InterPro" id="IPR006094">
    <property type="entry name" value="Oxid_FAD_bind_N"/>
</dbReference>
<dbReference type="Gene3D" id="3.30.43.10">
    <property type="entry name" value="Uridine Diphospho-n-acetylenolpyruvylglucosamine Reductase, domain 2"/>
    <property type="match status" value="1"/>
</dbReference>
<keyword evidence="16" id="KW-0560">Oxidoreductase</keyword>
<dbReference type="GO" id="GO:0008360">
    <property type="term" value="P:regulation of cell shape"/>
    <property type="evidence" value="ECO:0007669"/>
    <property type="project" value="UniProtKB-KW"/>
</dbReference>
<dbReference type="PROSITE" id="PS51257">
    <property type="entry name" value="PROKAR_LIPOPROTEIN"/>
    <property type="match status" value="1"/>
</dbReference>
<dbReference type="GO" id="GO:0051301">
    <property type="term" value="P:cell division"/>
    <property type="evidence" value="ECO:0007669"/>
    <property type="project" value="UniProtKB-KW"/>
</dbReference>
<feature type="domain" description="GRF-type" evidence="22">
    <location>
        <begin position="376"/>
        <end position="418"/>
    </location>
</feature>
<comment type="subcellular location">
    <subcellularLocation>
        <location evidence="3">Cytoplasm</location>
    </subcellularLocation>
</comment>
<evidence type="ECO:0000256" key="14">
    <source>
        <dbReference type="ARBA" id="ARBA00022960"/>
    </source>
</evidence>
<dbReference type="InterPro" id="IPR016166">
    <property type="entry name" value="FAD-bd_PCMH"/>
</dbReference>
<name>A0A4S4ET59_CAMSN</name>
<dbReference type="PROSITE" id="PS51387">
    <property type="entry name" value="FAD_PCMH"/>
    <property type="match status" value="1"/>
</dbReference>
<evidence type="ECO:0000256" key="19">
    <source>
        <dbReference type="ARBA" id="ARBA00048914"/>
    </source>
</evidence>
<evidence type="ECO:0000256" key="5">
    <source>
        <dbReference type="ARBA" id="ARBA00012518"/>
    </source>
</evidence>
<feature type="domain" description="FAD-binding PCMH-type" evidence="21">
    <location>
        <begin position="102"/>
        <end position="268"/>
    </location>
</feature>
<evidence type="ECO:0000256" key="17">
    <source>
        <dbReference type="ARBA" id="ARBA00023306"/>
    </source>
</evidence>
<keyword evidence="15" id="KW-0573">Peptidoglycan synthesis</keyword>
<keyword evidence="18" id="KW-0961">Cell wall biogenesis/degradation</keyword>
<gene>
    <name evidence="23" type="ORF">TEA_028264</name>
</gene>
<dbReference type="HAMAP" id="MF_00037">
    <property type="entry name" value="MurB"/>
    <property type="match status" value="1"/>
</dbReference>
<dbReference type="NCBIfam" id="TIGR00179">
    <property type="entry name" value="murB"/>
    <property type="match status" value="1"/>
</dbReference>
<keyword evidence="11" id="KW-0274">FAD</keyword>
<dbReference type="EC" id="1.3.1.98" evidence="5"/>
<keyword evidence="9" id="KW-0479">Metal-binding</keyword>
<evidence type="ECO:0000256" key="20">
    <source>
        <dbReference type="PROSITE-ProRule" id="PRU01343"/>
    </source>
</evidence>
<keyword evidence="17" id="KW-0131">Cell cycle</keyword>
<evidence type="ECO:0000256" key="1">
    <source>
        <dbReference type="ARBA" id="ARBA00001974"/>
    </source>
</evidence>
<evidence type="ECO:0000256" key="4">
    <source>
        <dbReference type="ARBA" id="ARBA00004752"/>
    </source>
</evidence>
<evidence type="ECO:0000256" key="10">
    <source>
        <dbReference type="ARBA" id="ARBA00022771"/>
    </source>
</evidence>
<dbReference type="SUPFAM" id="SSF56194">
    <property type="entry name" value="Uridine diphospho-N-Acetylenolpyruvylglucosamine reductase, MurB, C-terminal domain"/>
    <property type="match status" value="1"/>
</dbReference>
<comment type="pathway">
    <text evidence="4">Cell wall biogenesis; peptidoglycan biosynthesis.</text>
</comment>
<evidence type="ECO:0000256" key="6">
    <source>
        <dbReference type="ARBA" id="ARBA00022490"/>
    </source>
</evidence>
<evidence type="ECO:0000256" key="15">
    <source>
        <dbReference type="ARBA" id="ARBA00022984"/>
    </source>
</evidence>
<dbReference type="PROSITE" id="PS51999">
    <property type="entry name" value="ZF_GRF"/>
    <property type="match status" value="1"/>
</dbReference>
<dbReference type="GO" id="GO:0005829">
    <property type="term" value="C:cytosol"/>
    <property type="evidence" value="ECO:0007669"/>
    <property type="project" value="TreeGrafter"/>
</dbReference>
<dbReference type="InterPro" id="IPR003170">
    <property type="entry name" value="MurB"/>
</dbReference>
<proteinExistence type="inferred from homology"/>
<keyword evidence="12" id="KW-0862">Zinc</keyword>
<dbReference type="Pfam" id="PF02873">
    <property type="entry name" value="MurB_C"/>
    <property type="match status" value="1"/>
</dbReference>
<protein>
    <recommendedName>
        <fullName evidence="5">UDP-N-acetylmuramate dehydrogenase</fullName>
        <ecNumber evidence="5">1.3.1.98</ecNumber>
    </recommendedName>
</protein>
<evidence type="ECO:0000259" key="21">
    <source>
        <dbReference type="PROSITE" id="PS51387"/>
    </source>
</evidence>
<dbReference type="GO" id="GO:0008762">
    <property type="term" value="F:UDP-N-acetylmuramate dehydrogenase activity"/>
    <property type="evidence" value="ECO:0007669"/>
    <property type="project" value="UniProtKB-EC"/>
</dbReference>